<name>A0A085W8E4_9BACT</name>
<gene>
    <name evidence="2" type="ORF">DB31_2369</name>
</gene>
<comment type="caution">
    <text evidence="2">The sequence shown here is derived from an EMBL/GenBank/DDBJ whole genome shotgun (WGS) entry which is preliminary data.</text>
</comment>
<dbReference type="RefSeq" id="WP_044195103.1">
    <property type="nucleotide sequence ID" value="NZ_JMCB01000015.1"/>
</dbReference>
<evidence type="ECO:0000256" key="1">
    <source>
        <dbReference type="SAM" id="MobiDB-lite"/>
    </source>
</evidence>
<dbReference type="OrthoDB" id="5520797at2"/>
<accession>A0A085W8E4</accession>
<reference evidence="2 3" key="1">
    <citation type="submission" date="2014-04" db="EMBL/GenBank/DDBJ databases">
        <title>Genome assembly of Hyalangium minutum DSM 14724.</title>
        <authorList>
            <person name="Sharma G."/>
            <person name="Subramanian S."/>
        </authorList>
    </citation>
    <scope>NUCLEOTIDE SEQUENCE [LARGE SCALE GENOMIC DNA]</scope>
    <source>
        <strain evidence="2 3">DSM 14724</strain>
    </source>
</reference>
<evidence type="ECO:0008006" key="4">
    <source>
        <dbReference type="Google" id="ProtNLM"/>
    </source>
</evidence>
<evidence type="ECO:0000313" key="3">
    <source>
        <dbReference type="Proteomes" id="UP000028725"/>
    </source>
</evidence>
<dbReference type="EMBL" id="JMCB01000015">
    <property type="protein sequence ID" value="KFE63957.1"/>
    <property type="molecule type" value="Genomic_DNA"/>
</dbReference>
<organism evidence="2 3">
    <name type="scientific">Hyalangium minutum</name>
    <dbReference type="NCBI Taxonomy" id="394096"/>
    <lineage>
        <taxon>Bacteria</taxon>
        <taxon>Pseudomonadati</taxon>
        <taxon>Myxococcota</taxon>
        <taxon>Myxococcia</taxon>
        <taxon>Myxococcales</taxon>
        <taxon>Cystobacterineae</taxon>
        <taxon>Archangiaceae</taxon>
        <taxon>Hyalangium</taxon>
    </lineage>
</organism>
<proteinExistence type="predicted"/>
<evidence type="ECO:0000313" key="2">
    <source>
        <dbReference type="EMBL" id="KFE63957.1"/>
    </source>
</evidence>
<dbReference type="AlphaFoldDB" id="A0A085W8E4"/>
<feature type="region of interest" description="Disordered" evidence="1">
    <location>
        <begin position="1"/>
        <end position="20"/>
    </location>
</feature>
<dbReference type="Proteomes" id="UP000028725">
    <property type="component" value="Unassembled WGS sequence"/>
</dbReference>
<sequence>MAKTATTRKGSPVRRQGRRVLPTLRRVARQVKAARGVKAPVARPEPLTLGELIAAAFDTAGGELAEVLKVVGSPQLSKALGRRVVLVP</sequence>
<keyword evidence="3" id="KW-1185">Reference proteome</keyword>
<protein>
    <recommendedName>
        <fullName evidence="4">Chaperonin</fullName>
    </recommendedName>
</protein>